<sequence length="64" mass="7118">MHSIHTSSTSCRIGGNAGSSYWRRSPIASLYIGETMKLSNSMIRSERVAGKCDHFGCKQKVEIR</sequence>
<dbReference type="Proteomes" id="UP000887565">
    <property type="component" value="Unplaced"/>
</dbReference>
<dbReference type="WBParaSite" id="nRc.2.0.1.t00202-RA">
    <property type="protein sequence ID" value="nRc.2.0.1.t00202-RA"/>
    <property type="gene ID" value="nRc.2.0.1.g00202"/>
</dbReference>
<accession>A0A915HF17</accession>
<proteinExistence type="predicted"/>
<keyword evidence="1" id="KW-1185">Reference proteome</keyword>
<evidence type="ECO:0000313" key="1">
    <source>
        <dbReference type="Proteomes" id="UP000887565"/>
    </source>
</evidence>
<evidence type="ECO:0000313" key="2">
    <source>
        <dbReference type="WBParaSite" id="nRc.2.0.1.t00202-RA"/>
    </source>
</evidence>
<protein>
    <submittedName>
        <fullName evidence="2">Uncharacterized protein</fullName>
    </submittedName>
</protein>
<dbReference type="AlphaFoldDB" id="A0A915HF17"/>
<name>A0A915HF17_ROMCU</name>
<reference evidence="2" key="1">
    <citation type="submission" date="2022-11" db="UniProtKB">
        <authorList>
            <consortium name="WormBaseParasite"/>
        </authorList>
    </citation>
    <scope>IDENTIFICATION</scope>
</reference>
<organism evidence="1 2">
    <name type="scientific">Romanomermis culicivorax</name>
    <name type="common">Nematode worm</name>
    <dbReference type="NCBI Taxonomy" id="13658"/>
    <lineage>
        <taxon>Eukaryota</taxon>
        <taxon>Metazoa</taxon>
        <taxon>Ecdysozoa</taxon>
        <taxon>Nematoda</taxon>
        <taxon>Enoplea</taxon>
        <taxon>Dorylaimia</taxon>
        <taxon>Mermithida</taxon>
        <taxon>Mermithoidea</taxon>
        <taxon>Mermithidae</taxon>
        <taxon>Romanomermis</taxon>
    </lineage>
</organism>